<organism evidence="1 2">
    <name type="scientific">Nitrosomonas oligotropha</name>
    <dbReference type="NCBI Taxonomy" id="42354"/>
    <lineage>
        <taxon>Bacteria</taxon>
        <taxon>Pseudomonadati</taxon>
        <taxon>Pseudomonadota</taxon>
        <taxon>Betaproteobacteria</taxon>
        <taxon>Nitrosomonadales</taxon>
        <taxon>Nitrosomonadaceae</taxon>
        <taxon>Nitrosomonas</taxon>
    </lineage>
</organism>
<dbReference type="EMBL" id="QAOI01000001">
    <property type="protein sequence ID" value="PTQ78893.1"/>
    <property type="molecule type" value="Genomic_DNA"/>
</dbReference>
<evidence type="ECO:0000313" key="1">
    <source>
        <dbReference type="EMBL" id="PTQ78893.1"/>
    </source>
</evidence>
<dbReference type="Proteomes" id="UP000244128">
    <property type="component" value="Unassembled WGS sequence"/>
</dbReference>
<evidence type="ECO:0008006" key="3">
    <source>
        <dbReference type="Google" id="ProtNLM"/>
    </source>
</evidence>
<accession>A0A2T5I4Z0</accession>
<sequence>MGRPAGWMQKLTDRGVMRSPGAPSLRSEIERLFWEQIATGITSEKAAEAIGVSSAVGTRWFRYRGGMPLFMSNPILELELSHFDGQFFMESRRSRPVKAD</sequence>
<gene>
    <name evidence="1" type="ORF">C8R26_101209</name>
</gene>
<comment type="caution">
    <text evidence="1">The sequence shown here is derived from an EMBL/GenBank/DDBJ whole genome shotgun (WGS) entry which is preliminary data.</text>
</comment>
<name>A0A2T5I4Z0_9PROT</name>
<proteinExistence type="predicted"/>
<evidence type="ECO:0000313" key="2">
    <source>
        <dbReference type="Proteomes" id="UP000244128"/>
    </source>
</evidence>
<reference evidence="1 2" key="1">
    <citation type="submission" date="2018-04" db="EMBL/GenBank/DDBJ databases">
        <title>Active sludge and wastewater microbial communities from Klosterneuburg, Austria.</title>
        <authorList>
            <person name="Wagner M."/>
        </authorList>
    </citation>
    <scope>NUCLEOTIDE SEQUENCE [LARGE SCALE GENOMIC DNA]</scope>
    <source>
        <strain evidence="1 2">Nm49</strain>
    </source>
</reference>
<dbReference type="AlphaFoldDB" id="A0A2T5I4Z0"/>
<protein>
    <recommendedName>
        <fullName evidence="3">IS30 family transposase</fullName>
    </recommendedName>
</protein>